<reference evidence="4" key="1">
    <citation type="submission" date="2019-05" db="EMBL/GenBank/DDBJ databases">
        <title>Complete Genome Sequence and Methylation Pattern of the Halophilic Archaeon Natrinema pallidum BOL6-1.</title>
        <authorList>
            <person name="DasSarma P."/>
            <person name="DasSarma B.P."/>
            <person name="DasSarma S.L."/>
            <person name="Martinez F.L."/>
            <person name="Guzman D."/>
            <person name="Roberts R.J."/>
            <person name="DasSarma S."/>
        </authorList>
    </citation>
    <scope>NUCLEOTIDE SEQUENCE [LARGE SCALE GENOMIC DNA]</scope>
    <source>
        <strain evidence="4">BOL6-1</strain>
    </source>
</reference>
<dbReference type="GO" id="GO:0016627">
    <property type="term" value="F:oxidoreductase activity, acting on the CH-CH group of donors"/>
    <property type="evidence" value="ECO:0007669"/>
    <property type="project" value="TreeGrafter"/>
</dbReference>
<dbReference type="GO" id="GO:0005829">
    <property type="term" value="C:cytosol"/>
    <property type="evidence" value="ECO:0007669"/>
    <property type="project" value="TreeGrafter"/>
</dbReference>
<feature type="region of interest" description="Disordered" evidence="2">
    <location>
        <begin position="13"/>
        <end position="35"/>
    </location>
</feature>
<sequence length="137" mass="15028">MCFAVLEPAARAVRPEPTNASGTGNGTPDDGTGGIRLVSAIDEKPKSTADLQRVRNVRANPRVTVLVDRYREDWSRLAWLQGRGWARILESDASSHADAVSALEAKYDQYGRHELGDRPIVSIAIRRTVSWGTLADE</sequence>
<dbReference type="EMBL" id="CP040637">
    <property type="protein sequence ID" value="QCW04961.1"/>
    <property type="molecule type" value="Genomic_DNA"/>
</dbReference>
<keyword evidence="1" id="KW-0560">Oxidoreductase</keyword>
<name>A0A4P9TIX9_9EURY</name>
<dbReference type="Proteomes" id="UP000307562">
    <property type="component" value="Chromosome"/>
</dbReference>
<dbReference type="GO" id="GO:0070967">
    <property type="term" value="F:coenzyme F420 binding"/>
    <property type="evidence" value="ECO:0007669"/>
    <property type="project" value="TreeGrafter"/>
</dbReference>
<gene>
    <name evidence="3" type="ORF">FGF80_08060</name>
</gene>
<accession>A0A4P9TIX9</accession>
<dbReference type="InterPro" id="IPR012349">
    <property type="entry name" value="Split_barrel_FMN-bd"/>
</dbReference>
<evidence type="ECO:0000256" key="1">
    <source>
        <dbReference type="ARBA" id="ARBA00023002"/>
    </source>
</evidence>
<evidence type="ECO:0000313" key="4">
    <source>
        <dbReference type="Proteomes" id="UP000307562"/>
    </source>
</evidence>
<dbReference type="KEGG" id="npl:FGF80_08060"/>
<dbReference type="AlphaFoldDB" id="A0A4P9TIX9"/>
<proteinExistence type="predicted"/>
<dbReference type="PANTHER" id="PTHR35176:SF2">
    <property type="entry name" value="F420H(2)-DEPENDENT REDUCTASE RV1155"/>
    <property type="match status" value="1"/>
</dbReference>
<protein>
    <submittedName>
        <fullName evidence="3">F420-dependent protein</fullName>
    </submittedName>
</protein>
<organism evidence="3 4">
    <name type="scientific">Natrinema pallidum</name>
    <dbReference type="NCBI Taxonomy" id="69527"/>
    <lineage>
        <taxon>Archaea</taxon>
        <taxon>Methanobacteriati</taxon>
        <taxon>Methanobacteriota</taxon>
        <taxon>Stenosarchaea group</taxon>
        <taxon>Halobacteria</taxon>
        <taxon>Halobacteriales</taxon>
        <taxon>Natrialbaceae</taxon>
        <taxon>Natrinema</taxon>
    </lineage>
</organism>
<dbReference type="SUPFAM" id="SSF50475">
    <property type="entry name" value="FMN-binding split barrel"/>
    <property type="match status" value="1"/>
</dbReference>
<dbReference type="PANTHER" id="PTHR35176">
    <property type="entry name" value="HEME OXYGENASE HI_0854-RELATED"/>
    <property type="match status" value="1"/>
</dbReference>
<dbReference type="Gene3D" id="2.30.110.10">
    <property type="entry name" value="Electron Transport, Fmn-binding Protein, Chain A"/>
    <property type="match status" value="1"/>
</dbReference>
<keyword evidence="4" id="KW-1185">Reference proteome</keyword>
<dbReference type="InterPro" id="IPR052019">
    <property type="entry name" value="F420H2_bilvrd_red/Heme_oxyg"/>
</dbReference>
<evidence type="ECO:0000313" key="3">
    <source>
        <dbReference type="EMBL" id="QCW04961.1"/>
    </source>
</evidence>
<evidence type="ECO:0000256" key="2">
    <source>
        <dbReference type="SAM" id="MobiDB-lite"/>
    </source>
</evidence>